<feature type="chain" id="PRO_5032303730" evidence="1">
    <location>
        <begin position="29"/>
        <end position="754"/>
    </location>
</feature>
<organism evidence="2 3">
    <name type="scientific">Paraglaciecola mesophila</name>
    <dbReference type="NCBI Taxonomy" id="197222"/>
    <lineage>
        <taxon>Bacteria</taxon>
        <taxon>Pseudomonadati</taxon>
        <taxon>Pseudomonadota</taxon>
        <taxon>Gammaproteobacteria</taxon>
        <taxon>Alteromonadales</taxon>
        <taxon>Alteromonadaceae</taxon>
        <taxon>Paraglaciecola</taxon>
    </lineage>
</organism>
<protein>
    <submittedName>
        <fullName evidence="2">Chondroitinase-B</fullName>
        <ecNumber evidence="2">4.2.2.19</ecNumber>
    </submittedName>
</protein>
<keyword evidence="1" id="KW-0732">Signal</keyword>
<sequence>MRANFQLSSLARPVYLLLAFLACGNAYAVDLLVKTPEAYEQALKNAKPGDDIILADGTWHNFEILFEAKGNENKPITLRGQTPGKVFLTGQSNLRLAGEHLIVSGLVFKDGYTPTGEVIAFRRNKDVLANHSRVTQVVIDNFSNPEKFEQDSWVMIYGRHNRFDHNHLVGKRNKGVTMAVRLTTESSQQNHHRIDHNYFGPRPILGSNGGETLRIGTSHHSLTDSFTLVENNYFDRCNGEVEIISNKSGKNSIRNNVFFESRGTLTLRHGNGNIVENNVFFGNGVDHTGGIRVINRDQIIRNNYLEGLTGYRFGSGLTVMNGVPNSKINRYHQVDNALIENNTLVNVAHIQFAAGSDKERSAVPINSHMNHNLIVNEQGTDGITAFDDISGIKFADNLVNQEATLSIDKGFKQANITMQRNDNGLLYPKAKAQQKYGVGAQLKPITKDEVGVSWYQKVEPDVAFGSGKHISVSPGDNTLFDAIALAETGDVLVLQGGEYWVSKILSLDKTLTIRAQEKGTAVIFPQRSTLIEINNNGNLTLDGVLVDGTNAPDAAGNTLIRTTRLPMQRNYRLSIKNSTFENLDINHSYHFFDAGNRSFADYIQVTNSHFAHITGDLFRLDKETDDLGIYNVEYLTIEDSTVMDLEGAIAKVYRGGTDESTFGPHVVLNNNTLSEIGKGKRNKSAASLILHGTQVNKMTMNEFKSSAPIIFELTVGEPKTWVTGNVFEGTPEPVVRDLFPLSGATTTISDNTIL</sequence>
<dbReference type="SUPFAM" id="SSF51126">
    <property type="entry name" value="Pectin lyase-like"/>
    <property type="match status" value="2"/>
</dbReference>
<dbReference type="Gene3D" id="2.160.20.10">
    <property type="entry name" value="Single-stranded right-handed beta-helix, Pectin lyase-like"/>
    <property type="match status" value="2"/>
</dbReference>
<dbReference type="KEGG" id="pmes:FX988_03251"/>
<dbReference type="AlphaFoldDB" id="A0A857JM77"/>
<dbReference type="GO" id="GO:0033999">
    <property type="term" value="F:chondroitin B lyase activity"/>
    <property type="evidence" value="ECO:0007669"/>
    <property type="project" value="UniProtKB-EC"/>
</dbReference>
<dbReference type="Pfam" id="PF14592">
    <property type="entry name" value="Chondroitinas_B"/>
    <property type="match status" value="1"/>
</dbReference>
<dbReference type="Proteomes" id="UP000464524">
    <property type="component" value="Chromosome"/>
</dbReference>
<dbReference type="EC" id="4.2.2.19" evidence="2"/>
<dbReference type="InterPro" id="IPR039513">
    <property type="entry name" value="PL-6"/>
</dbReference>
<keyword evidence="3" id="KW-1185">Reference proteome</keyword>
<proteinExistence type="predicted"/>
<dbReference type="CDD" id="cd14251">
    <property type="entry name" value="PL-6"/>
    <property type="match status" value="1"/>
</dbReference>
<dbReference type="InterPro" id="IPR011050">
    <property type="entry name" value="Pectin_lyase_fold/virulence"/>
</dbReference>
<accession>A0A857JM77</accession>
<dbReference type="EMBL" id="CP047656">
    <property type="protein sequence ID" value="QHJ12993.1"/>
    <property type="molecule type" value="Genomic_DNA"/>
</dbReference>
<name>A0A857JM77_9ALTE</name>
<evidence type="ECO:0000313" key="2">
    <source>
        <dbReference type="EMBL" id="QHJ12993.1"/>
    </source>
</evidence>
<dbReference type="OrthoDB" id="6475864at2"/>
<evidence type="ECO:0000313" key="3">
    <source>
        <dbReference type="Proteomes" id="UP000464524"/>
    </source>
</evidence>
<dbReference type="RefSeq" id="WP_160181133.1">
    <property type="nucleotide sequence ID" value="NZ_CP047656.1"/>
</dbReference>
<dbReference type="PROSITE" id="PS51257">
    <property type="entry name" value="PROKAR_LIPOPROTEIN"/>
    <property type="match status" value="1"/>
</dbReference>
<reference evidence="2 3" key="1">
    <citation type="submission" date="2019-12" db="EMBL/GenBank/DDBJ databases">
        <title>Genome sequencing and assembly of endphytes of Porphyra tenera.</title>
        <authorList>
            <person name="Park J.M."/>
            <person name="Shin R."/>
            <person name="Jo S.H."/>
        </authorList>
    </citation>
    <scope>NUCLEOTIDE SEQUENCE [LARGE SCALE GENOMIC DNA]</scope>
    <source>
        <strain evidence="2 3">GPM4</strain>
    </source>
</reference>
<dbReference type="InterPro" id="IPR012334">
    <property type="entry name" value="Pectin_lyas_fold"/>
</dbReference>
<feature type="signal peptide" evidence="1">
    <location>
        <begin position="1"/>
        <end position="28"/>
    </location>
</feature>
<evidence type="ECO:0000256" key="1">
    <source>
        <dbReference type="SAM" id="SignalP"/>
    </source>
</evidence>
<keyword evidence="2" id="KW-0456">Lyase</keyword>
<gene>
    <name evidence="2" type="ORF">FX988_03251</name>
</gene>